<gene>
    <name evidence="3" type="ORF">LTR09_006690</name>
</gene>
<sequence>MRSNIFIGAAAALVALVAADTTGEIFAYTTSDGVVNVAWLTSEKPVFVTVTPDCTAGDASTNALTVLSQARPPPNALTILSSALSTNSPVPPVTFSPAVFTSYGVTVATSSQTETAPTPVPSTPSTPIVPPVVPVPETPSYSSPPAETTATTSVVVSTTAGVPGVPVGSASEVSEITTGSITATATVPAPPPTLTGSALSSYEASVGSSIISQATASGSTALVTESSTLTTTTTGKKSPTGVLTGADHTSRQQTTTAAPPAAATNGAINQQPMAIGMVAVLGAALFV</sequence>
<evidence type="ECO:0000256" key="1">
    <source>
        <dbReference type="SAM" id="MobiDB-lite"/>
    </source>
</evidence>
<dbReference type="Proteomes" id="UP001271007">
    <property type="component" value="Unassembled WGS sequence"/>
</dbReference>
<dbReference type="EMBL" id="JAWDJX010000022">
    <property type="protein sequence ID" value="KAK3052098.1"/>
    <property type="molecule type" value="Genomic_DNA"/>
</dbReference>
<feature type="compositionally biased region" description="Low complexity" evidence="1">
    <location>
        <begin position="138"/>
        <end position="147"/>
    </location>
</feature>
<dbReference type="AlphaFoldDB" id="A0AAJ0DKQ0"/>
<evidence type="ECO:0000256" key="2">
    <source>
        <dbReference type="SAM" id="SignalP"/>
    </source>
</evidence>
<feature type="compositionally biased region" description="Low complexity" evidence="1">
    <location>
        <begin position="231"/>
        <end position="242"/>
    </location>
</feature>
<protein>
    <submittedName>
        <fullName evidence="3">Uncharacterized protein</fullName>
    </submittedName>
</protein>
<keyword evidence="4" id="KW-1185">Reference proteome</keyword>
<comment type="caution">
    <text evidence="3">The sequence shown here is derived from an EMBL/GenBank/DDBJ whole genome shotgun (WGS) entry which is preliminary data.</text>
</comment>
<name>A0AAJ0DKQ0_9PEZI</name>
<feature type="chain" id="PRO_5042497538" evidence="2">
    <location>
        <begin position="20"/>
        <end position="287"/>
    </location>
</feature>
<feature type="region of interest" description="Disordered" evidence="1">
    <location>
        <begin position="231"/>
        <end position="264"/>
    </location>
</feature>
<evidence type="ECO:0000313" key="4">
    <source>
        <dbReference type="Proteomes" id="UP001271007"/>
    </source>
</evidence>
<reference evidence="3" key="1">
    <citation type="submission" date="2023-04" db="EMBL/GenBank/DDBJ databases">
        <title>Black Yeasts Isolated from many extreme environments.</title>
        <authorList>
            <person name="Coleine C."/>
            <person name="Stajich J.E."/>
            <person name="Selbmann L."/>
        </authorList>
    </citation>
    <scope>NUCLEOTIDE SEQUENCE</scope>
    <source>
        <strain evidence="3">CCFEE 5312</strain>
    </source>
</reference>
<feature type="signal peptide" evidence="2">
    <location>
        <begin position="1"/>
        <end position="19"/>
    </location>
</feature>
<feature type="region of interest" description="Disordered" evidence="1">
    <location>
        <begin position="113"/>
        <end position="147"/>
    </location>
</feature>
<keyword evidence="2" id="KW-0732">Signal</keyword>
<organism evidence="3 4">
    <name type="scientific">Extremus antarcticus</name>
    <dbReference type="NCBI Taxonomy" id="702011"/>
    <lineage>
        <taxon>Eukaryota</taxon>
        <taxon>Fungi</taxon>
        <taxon>Dikarya</taxon>
        <taxon>Ascomycota</taxon>
        <taxon>Pezizomycotina</taxon>
        <taxon>Dothideomycetes</taxon>
        <taxon>Dothideomycetidae</taxon>
        <taxon>Mycosphaerellales</taxon>
        <taxon>Extremaceae</taxon>
        <taxon>Extremus</taxon>
    </lineage>
</organism>
<proteinExistence type="predicted"/>
<accession>A0AAJ0DKQ0</accession>
<evidence type="ECO:0000313" key="3">
    <source>
        <dbReference type="EMBL" id="KAK3052098.1"/>
    </source>
</evidence>
<feature type="compositionally biased region" description="Low complexity" evidence="1">
    <location>
        <begin position="254"/>
        <end position="264"/>
    </location>
</feature>
<feature type="compositionally biased region" description="Pro residues" evidence="1">
    <location>
        <begin position="118"/>
        <end position="137"/>
    </location>
</feature>